<dbReference type="OrthoDB" id="9946346at2"/>
<dbReference type="Proteomes" id="UP000321638">
    <property type="component" value="Unassembled WGS sequence"/>
</dbReference>
<proteinExistence type="predicted"/>
<evidence type="ECO:0000313" key="2">
    <source>
        <dbReference type="Proteomes" id="UP000321638"/>
    </source>
</evidence>
<dbReference type="AlphaFoldDB" id="A0A5C8PAN8"/>
<accession>A0A5C8PAN8</accession>
<organism evidence="1 2">
    <name type="scientific">Vineibacter terrae</name>
    <dbReference type="NCBI Taxonomy" id="2586908"/>
    <lineage>
        <taxon>Bacteria</taxon>
        <taxon>Pseudomonadati</taxon>
        <taxon>Pseudomonadota</taxon>
        <taxon>Alphaproteobacteria</taxon>
        <taxon>Hyphomicrobiales</taxon>
        <taxon>Vineibacter</taxon>
    </lineage>
</organism>
<comment type="caution">
    <text evidence="1">The sequence shown here is derived from an EMBL/GenBank/DDBJ whole genome shotgun (WGS) entry which is preliminary data.</text>
</comment>
<keyword evidence="2" id="KW-1185">Reference proteome</keyword>
<reference evidence="1 2" key="1">
    <citation type="submission" date="2019-06" db="EMBL/GenBank/DDBJ databases">
        <title>New taxonomy in bacterial strain CC-CFT640, isolated from vineyard.</title>
        <authorList>
            <person name="Lin S.-Y."/>
            <person name="Tsai C.-F."/>
            <person name="Young C.-C."/>
        </authorList>
    </citation>
    <scope>NUCLEOTIDE SEQUENCE [LARGE SCALE GENOMIC DNA]</scope>
    <source>
        <strain evidence="1 2">CC-CFT640</strain>
    </source>
</reference>
<evidence type="ECO:0000313" key="1">
    <source>
        <dbReference type="EMBL" id="TXL70852.1"/>
    </source>
</evidence>
<dbReference type="RefSeq" id="WP_147851184.1">
    <property type="nucleotide sequence ID" value="NZ_VDUZ01000052.1"/>
</dbReference>
<gene>
    <name evidence="1" type="ORF">FHP25_32545</name>
</gene>
<protein>
    <submittedName>
        <fullName evidence="1">Uncharacterized protein</fullName>
    </submittedName>
</protein>
<dbReference type="EMBL" id="VDUZ01000052">
    <property type="protein sequence ID" value="TXL70852.1"/>
    <property type="molecule type" value="Genomic_DNA"/>
</dbReference>
<sequence>MDWRKGGPKEANISTREWLAREITDVERLIEHQEVTLADQHRQLARLRLIRDALDKTDPESTAELDRRL</sequence>
<name>A0A5C8PAN8_9HYPH</name>